<evidence type="ECO:0000313" key="2">
    <source>
        <dbReference type="Proteomes" id="UP000830395"/>
    </source>
</evidence>
<name>A0ACC5Y945_9TELE</name>
<gene>
    <name evidence="1" type="ORF">PDJAM_G00205220</name>
</gene>
<dbReference type="EMBL" id="CM040978">
    <property type="protein sequence ID" value="MCJ8731945.1"/>
    <property type="molecule type" value="Genomic_DNA"/>
</dbReference>
<protein>
    <submittedName>
        <fullName evidence="1">Uncharacterized protein</fullName>
    </submittedName>
</protein>
<keyword evidence="2" id="KW-1185">Reference proteome</keyword>
<organism evidence="1 2">
    <name type="scientific">Pangasius djambal</name>
    <dbReference type="NCBI Taxonomy" id="1691987"/>
    <lineage>
        <taxon>Eukaryota</taxon>
        <taxon>Metazoa</taxon>
        <taxon>Chordata</taxon>
        <taxon>Craniata</taxon>
        <taxon>Vertebrata</taxon>
        <taxon>Euteleostomi</taxon>
        <taxon>Actinopterygii</taxon>
        <taxon>Neopterygii</taxon>
        <taxon>Teleostei</taxon>
        <taxon>Ostariophysi</taxon>
        <taxon>Siluriformes</taxon>
        <taxon>Pangasiidae</taxon>
        <taxon>Pangasius</taxon>
    </lineage>
</organism>
<accession>A0ACC5Y945</accession>
<sequence length="314" mass="34853">MRSVSGSHVPTVPVSAPSVPAVMSVARSRARSSSSSIKRARSRHRAWLVSTPGHALLLAHWSHARHSGRGISSKRHFLLTGQLIPLITGDLSTVSPAGFMIVGPLRSLCKKAPRIFLAMNPQVVFVLGGPGAGKGTQCAKIVENYSYTHLSAGDLLREERSRTDSEFGQLIDSYIKEGKIVPVEITISLLKKAMEETMKKDENKFRFLIDGFPRNEDNLQGWTRVMDGKADVKFVLFFDCSNEVCIERCLERGKSSGRTDDNKESLGKRIQTYLQSTRPIIEQYEKQGKVRTIDASRSVSEVFTDVKSVFDREG</sequence>
<reference evidence="1" key="1">
    <citation type="submission" date="2020-02" db="EMBL/GenBank/DDBJ databases">
        <title>Genome sequencing of the panga catfish, Pangasius djambal.</title>
        <authorList>
            <person name="Wen M."/>
            <person name="Zahm M."/>
            <person name="Roques C."/>
            <person name="Cabau C."/>
            <person name="Klopp C."/>
            <person name="Donnadieu C."/>
            <person name="Jouanno E."/>
            <person name="Avarre J.-C."/>
            <person name="Campet M."/>
            <person name="Ha T."/>
            <person name="Dugue R."/>
            <person name="Lampietro C."/>
            <person name="Louis A."/>
            <person name="Herpin A."/>
            <person name="Echchiki A."/>
            <person name="Berthelot C."/>
            <person name="Parey E."/>
            <person name="Roest-Crollius H."/>
            <person name="Braasch I."/>
            <person name="Postlethwait J.H."/>
            <person name="Bobe J."/>
            <person name="Montfort J."/>
            <person name="Bouchez O."/>
            <person name="Begum T."/>
            <person name="Schartl M."/>
            <person name="Gustiano R."/>
            <person name="Guiguen Y."/>
        </authorList>
    </citation>
    <scope>NUCLEOTIDE SEQUENCE</scope>
    <source>
        <strain evidence="1">Pdj_M5554</strain>
    </source>
</reference>
<comment type="caution">
    <text evidence="1">The sequence shown here is derived from an EMBL/GenBank/DDBJ whole genome shotgun (WGS) entry which is preliminary data.</text>
</comment>
<dbReference type="Proteomes" id="UP000830395">
    <property type="component" value="Chromosome 4"/>
</dbReference>
<evidence type="ECO:0000313" key="1">
    <source>
        <dbReference type="EMBL" id="MCJ8731945.1"/>
    </source>
</evidence>
<proteinExistence type="predicted"/>